<evidence type="ECO:0000313" key="1">
    <source>
        <dbReference type="EMBL" id="KAF9600819.1"/>
    </source>
</evidence>
<dbReference type="Proteomes" id="UP000631114">
    <property type="component" value="Unassembled WGS sequence"/>
</dbReference>
<dbReference type="AlphaFoldDB" id="A0A835LRI3"/>
<keyword evidence="2" id="KW-1185">Reference proteome</keyword>
<dbReference type="PANTHER" id="PTHR35468">
    <property type="entry name" value="MYOSIN-LIKE PROTEIN"/>
    <property type="match status" value="1"/>
</dbReference>
<proteinExistence type="predicted"/>
<accession>A0A835LRI3</accession>
<organism evidence="1 2">
    <name type="scientific">Coptis chinensis</name>
    <dbReference type="NCBI Taxonomy" id="261450"/>
    <lineage>
        <taxon>Eukaryota</taxon>
        <taxon>Viridiplantae</taxon>
        <taxon>Streptophyta</taxon>
        <taxon>Embryophyta</taxon>
        <taxon>Tracheophyta</taxon>
        <taxon>Spermatophyta</taxon>
        <taxon>Magnoliopsida</taxon>
        <taxon>Ranunculales</taxon>
        <taxon>Ranunculaceae</taxon>
        <taxon>Coptidoideae</taxon>
        <taxon>Coptis</taxon>
    </lineage>
</organism>
<sequence>MAESSLTIITSWNIDQCSEDDQENRFKDVEVLRRKMVKLSKGMLERMEEECGSMIFSCASSATSSASNSRRIEFPHLSSSAQVQVVQQPVLLHKAVHPSFITLMTDDGYSQRAQEKIDTTALMMHI</sequence>
<gene>
    <name evidence="1" type="ORF">IFM89_013054</name>
</gene>
<dbReference type="EMBL" id="JADFTS010000006">
    <property type="protein sequence ID" value="KAF9600819.1"/>
    <property type="molecule type" value="Genomic_DNA"/>
</dbReference>
<reference evidence="1 2" key="1">
    <citation type="submission" date="2020-10" db="EMBL/GenBank/DDBJ databases">
        <title>The Coptis chinensis genome and diversification of protoberbering-type alkaloids.</title>
        <authorList>
            <person name="Wang B."/>
            <person name="Shu S."/>
            <person name="Song C."/>
            <person name="Liu Y."/>
        </authorList>
    </citation>
    <scope>NUCLEOTIDE SEQUENCE [LARGE SCALE GENOMIC DNA]</scope>
    <source>
        <strain evidence="1">HL-2020</strain>
        <tissue evidence="1">Leaf</tissue>
    </source>
</reference>
<name>A0A835LRI3_9MAGN</name>
<protein>
    <submittedName>
        <fullName evidence="1">Uncharacterized protein</fullName>
    </submittedName>
</protein>
<comment type="caution">
    <text evidence="1">The sequence shown here is derived from an EMBL/GenBank/DDBJ whole genome shotgun (WGS) entry which is preliminary data.</text>
</comment>
<evidence type="ECO:0000313" key="2">
    <source>
        <dbReference type="Proteomes" id="UP000631114"/>
    </source>
</evidence>
<dbReference type="PANTHER" id="PTHR35468:SF1">
    <property type="entry name" value="MYOSIN-LIKE PROTEIN"/>
    <property type="match status" value="1"/>
</dbReference>